<dbReference type="Proteomes" id="UP000269801">
    <property type="component" value="Unassembled WGS sequence"/>
</dbReference>
<dbReference type="EMBL" id="RBSL01000134">
    <property type="protein sequence ID" value="RMS28907.1"/>
    <property type="molecule type" value="Genomic_DNA"/>
</dbReference>
<gene>
    <name evidence="1" type="ORF">ALP70_200055</name>
</gene>
<organism evidence="1 2">
    <name type="scientific">Pseudomonas savastanoi</name>
    <name type="common">Pseudomonas syringae pv. savastanoi</name>
    <dbReference type="NCBI Taxonomy" id="29438"/>
    <lineage>
        <taxon>Bacteria</taxon>
        <taxon>Pseudomonadati</taxon>
        <taxon>Pseudomonadota</taxon>
        <taxon>Gammaproteobacteria</taxon>
        <taxon>Pseudomonadales</taxon>
        <taxon>Pseudomonadaceae</taxon>
        <taxon>Pseudomonas</taxon>
    </lineage>
</organism>
<protein>
    <submittedName>
        <fullName evidence="1">Uncharacterized protein</fullName>
    </submittedName>
</protein>
<comment type="caution">
    <text evidence="1">The sequence shown here is derived from an EMBL/GenBank/DDBJ whole genome shotgun (WGS) entry which is preliminary data.</text>
</comment>
<dbReference type="AlphaFoldDB" id="A0A3M5BWE6"/>
<accession>A0A3M5BWE6</accession>
<sequence length="55" mass="6342">MNPLSVEVVAQKTKEAKRDRFYFFAGKGITEESVPKLVHRSPSETGRSIFMARWK</sequence>
<evidence type="ECO:0000313" key="2">
    <source>
        <dbReference type="Proteomes" id="UP000269801"/>
    </source>
</evidence>
<name>A0A3M5BWE6_PSESS</name>
<reference evidence="1 2" key="1">
    <citation type="submission" date="2018-08" db="EMBL/GenBank/DDBJ databases">
        <title>Recombination of ecologically and evolutionarily significant loci maintains genetic cohesion in the Pseudomonas syringae species complex.</title>
        <authorList>
            <person name="Dillon M."/>
            <person name="Thakur S."/>
            <person name="Almeida R.N.D."/>
            <person name="Weir B.S."/>
            <person name="Guttman D.S."/>
        </authorList>
    </citation>
    <scope>NUCLEOTIDE SEQUENCE [LARGE SCALE GENOMIC DNA]</scope>
    <source>
        <strain evidence="1 2">ICMP 13685</strain>
    </source>
</reference>
<evidence type="ECO:0000313" key="1">
    <source>
        <dbReference type="EMBL" id="RMS28907.1"/>
    </source>
</evidence>
<proteinExistence type="predicted"/>